<dbReference type="PANTHER" id="PTHR46233:SF3">
    <property type="entry name" value="HYDROXYACYLGLUTATHIONE HYDROLASE GLOC"/>
    <property type="match status" value="1"/>
</dbReference>
<dbReference type="Proteomes" id="UP000525298">
    <property type="component" value="Unassembled WGS sequence"/>
</dbReference>
<evidence type="ECO:0000256" key="4">
    <source>
        <dbReference type="ARBA" id="ARBA00022833"/>
    </source>
</evidence>
<dbReference type="InterPro" id="IPR044528">
    <property type="entry name" value="POD-like_MBL-fold"/>
</dbReference>
<protein>
    <submittedName>
        <fullName evidence="6">Glyoxylase-like metal-dependent hydrolase (Beta-lactamase superfamily II)</fullName>
    </submittedName>
</protein>
<dbReference type="GO" id="GO:0016787">
    <property type="term" value="F:hydrolase activity"/>
    <property type="evidence" value="ECO:0007669"/>
    <property type="project" value="UniProtKB-KW"/>
</dbReference>
<dbReference type="EMBL" id="JACDUS010000002">
    <property type="protein sequence ID" value="MBA2880579.1"/>
    <property type="molecule type" value="Genomic_DNA"/>
</dbReference>
<dbReference type="Pfam" id="PF00753">
    <property type="entry name" value="Lactamase_B"/>
    <property type="match status" value="1"/>
</dbReference>
<dbReference type="InterPro" id="IPR001279">
    <property type="entry name" value="Metallo-B-lactamas"/>
</dbReference>
<evidence type="ECO:0000256" key="1">
    <source>
        <dbReference type="ARBA" id="ARBA00001947"/>
    </source>
</evidence>
<dbReference type="RefSeq" id="WP_181550249.1">
    <property type="nucleotide sequence ID" value="NZ_JACDUS010000002.1"/>
</dbReference>
<dbReference type="InterPro" id="IPR051453">
    <property type="entry name" value="MBL_Glyoxalase_II"/>
</dbReference>
<dbReference type="SMART" id="SM00849">
    <property type="entry name" value="Lactamase_B"/>
    <property type="match status" value="1"/>
</dbReference>
<sequence>MEIRQIFLPQMANFCYMAGDPDTKTCAVIDPAFDPEKIMAEIKAAGYTITHVINTHGHADHTSGNAAILEAADARLCIHEADAQSVSKLLSRTLSRMAGGKGSPKADCILHDKDIIEIGESRLHVIHTPGHTPGCICLYTPGHVFTGDTLFVEAVGRTDLGGGSYEQLLASVHEKLFVLPDATRVWPGHDYGPAPWSTIAHEKQNNPFL</sequence>
<dbReference type="Gene3D" id="3.60.15.10">
    <property type="entry name" value="Ribonuclease Z/Hydroxyacylglutathione hydrolase-like"/>
    <property type="match status" value="1"/>
</dbReference>
<comment type="caution">
    <text evidence="6">The sequence shown here is derived from an EMBL/GenBank/DDBJ whole genome shotgun (WGS) entry which is preliminary data.</text>
</comment>
<reference evidence="6 7" key="1">
    <citation type="submission" date="2020-07" db="EMBL/GenBank/DDBJ databases">
        <title>Genomic Encyclopedia of Type Strains, Phase IV (KMG-IV): sequencing the most valuable type-strain genomes for metagenomic binning, comparative biology and taxonomic classification.</title>
        <authorList>
            <person name="Goeker M."/>
        </authorList>
    </citation>
    <scope>NUCLEOTIDE SEQUENCE [LARGE SCALE GENOMIC DNA]</scope>
    <source>
        <strain evidence="6 7">DSM 17721</strain>
    </source>
</reference>
<evidence type="ECO:0000256" key="2">
    <source>
        <dbReference type="ARBA" id="ARBA00022723"/>
    </source>
</evidence>
<keyword evidence="2" id="KW-0479">Metal-binding</keyword>
<dbReference type="SUPFAM" id="SSF56281">
    <property type="entry name" value="Metallo-hydrolase/oxidoreductase"/>
    <property type="match status" value="1"/>
</dbReference>
<evidence type="ECO:0000313" key="7">
    <source>
        <dbReference type="Proteomes" id="UP000525298"/>
    </source>
</evidence>
<proteinExistence type="predicted"/>
<dbReference type="PANTHER" id="PTHR46233">
    <property type="entry name" value="HYDROXYACYLGLUTATHIONE HYDROLASE GLOC"/>
    <property type="match status" value="1"/>
</dbReference>
<dbReference type="GO" id="GO:0006749">
    <property type="term" value="P:glutathione metabolic process"/>
    <property type="evidence" value="ECO:0007669"/>
    <property type="project" value="InterPro"/>
</dbReference>
<feature type="domain" description="Metallo-beta-lactamase" evidence="5">
    <location>
        <begin position="12"/>
        <end position="189"/>
    </location>
</feature>
<dbReference type="InterPro" id="IPR036866">
    <property type="entry name" value="RibonucZ/Hydroxyglut_hydro"/>
</dbReference>
<name>A0A7W0HJT7_9BACT</name>
<evidence type="ECO:0000313" key="6">
    <source>
        <dbReference type="EMBL" id="MBA2880579.1"/>
    </source>
</evidence>
<evidence type="ECO:0000259" key="5">
    <source>
        <dbReference type="SMART" id="SM00849"/>
    </source>
</evidence>
<keyword evidence="4" id="KW-0862">Zinc</keyword>
<organism evidence="6 7">
    <name type="scientific">Desulfosalsimonas propionicica</name>
    <dbReference type="NCBI Taxonomy" id="332175"/>
    <lineage>
        <taxon>Bacteria</taxon>
        <taxon>Pseudomonadati</taxon>
        <taxon>Thermodesulfobacteriota</taxon>
        <taxon>Desulfobacteria</taxon>
        <taxon>Desulfobacterales</taxon>
        <taxon>Desulfosalsimonadaceae</taxon>
        <taxon>Desulfosalsimonas</taxon>
    </lineage>
</organism>
<dbReference type="CDD" id="cd07724">
    <property type="entry name" value="POD-like_MBL-fold"/>
    <property type="match status" value="1"/>
</dbReference>
<gene>
    <name evidence="6" type="ORF">HNR65_000897</name>
</gene>
<dbReference type="AlphaFoldDB" id="A0A7W0HJT7"/>
<dbReference type="GO" id="GO:0046872">
    <property type="term" value="F:metal ion binding"/>
    <property type="evidence" value="ECO:0007669"/>
    <property type="project" value="UniProtKB-KW"/>
</dbReference>
<keyword evidence="3 6" id="KW-0378">Hydrolase</keyword>
<evidence type="ECO:0000256" key="3">
    <source>
        <dbReference type="ARBA" id="ARBA00022801"/>
    </source>
</evidence>
<comment type="cofactor">
    <cofactor evidence="1">
        <name>Zn(2+)</name>
        <dbReference type="ChEBI" id="CHEBI:29105"/>
    </cofactor>
</comment>
<keyword evidence="7" id="KW-1185">Reference proteome</keyword>
<dbReference type="GO" id="GO:0050313">
    <property type="term" value="F:sulfur dioxygenase activity"/>
    <property type="evidence" value="ECO:0007669"/>
    <property type="project" value="InterPro"/>
</dbReference>
<accession>A0A7W0HJT7</accession>